<sequence>MFSGQNDKPKGAKQTPSVRGGAERRQRQMISVRQKAHGDLIKHIREEEQEAVEGSQQGVMEPDNVWSYSAKSRPDDVPLCLLPTFVQMVLNGPTDKEVYQGTLLIRKLLSVEKSPPHEAVVQSGVIPHLVSLLDRVDNPELQFEVAWALTNVAAGTSASTMVLLESGAVPRFVSLLSSQSADCREQGAWAIGNMAGDGVACRDAALQSNAIPAFLQILADPEQPLGILRNSTWAISNLCRGKPAPPLDLLLPALPYLATLLHHHDPEIVTDASWAISYISDGPHERVQAVIDGGVVPRVTELLGSATTPLQTSSIRTIGNIASGNDAQTQVIINCGVLGMLGPLLTHRKREIRKETCWTISNIAAGSAPQIDALVGANIFPLVIKCLEGPELDVKKEAVWSIANVTLCGITPHLHYLLNCGVIPPLCDALNTHDAKILTVALEALMGFLQVGEDEVKAGIQRENMVAKAVMECGGVDSIERAQSFSDPNVYNTALCILEAYFNVEDGTQNMNFEAPGNFENPESQVYNREFNF</sequence>
<evidence type="ECO:0000256" key="2">
    <source>
        <dbReference type="ARBA" id="ARBA00022448"/>
    </source>
</evidence>
<protein>
    <recommendedName>
        <fullName evidence="5">Importin subunit alpha</fullName>
    </recommendedName>
</protein>
<dbReference type="Gene3D" id="1.25.10.10">
    <property type="entry name" value="Leucine-rich Repeat Variant"/>
    <property type="match status" value="1"/>
</dbReference>
<evidence type="ECO:0000256" key="6">
    <source>
        <dbReference type="PROSITE-ProRule" id="PRU00259"/>
    </source>
</evidence>
<dbReference type="PIRSF" id="PIRSF005673">
    <property type="entry name" value="Importin_alpha"/>
    <property type="match status" value="1"/>
</dbReference>
<keyword evidence="3" id="KW-0677">Repeat</keyword>
<dbReference type="GO" id="GO:0061608">
    <property type="term" value="F:nuclear import signal receptor activity"/>
    <property type="evidence" value="ECO:0007669"/>
    <property type="project" value="InterPro"/>
</dbReference>
<dbReference type="AlphaFoldDB" id="G0UNL2"/>
<feature type="repeat" description="ARM" evidence="6">
    <location>
        <begin position="209"/>
        <end position="238"/>
    </location>
</feature>
<dbReference type="GO" id="GO:0005737">
    <property type="term" value="C:cytoplasm"/>
    <property type="evidence" value="ECO:0007669"/>
    <property type="project" value="InterPro"/>
</dbReference>
<dbReference type="InterPro" id="IPR024931">
    <property type="entry name" value="Importin_alpha"/>
</dbReference>
<dbReference type="VEuPathDB" id="TriTrypDB:TcIL3000_6_2120"/>
<evidence type="ECO:0000256" key="4">
    <source>
        <dbReference type="ARBA" id="ARBA00022927"/>
    </source>
</evidence>
<accession>G0UNL2</accession>
<feature type="region of interest" description="Disordered" evidence="7">
    <location>
        <begin position="1"/>
        <end position="38"/>
    </location>
</feature>
<evidence type="ECO:0000313" key="8">
    <source>
        <dbReference type="EMBL" id="CCC90972.1"/>
    </source>
</evidence>
<evidence type="ECO:0000256" key="1">
    <source>
        <dbReference type="ARBA" id="ARBA00010394"/>
    </source>
</evidence>
<evidence type="ECO:0000256" key="3">
    <source>
        <dbReference type="ARBA" id="ARBA00022737"/>
    </source>
</evidence>
<dbReference type="InterPro" id="IPR032413">
    <property type="entry name" value="Arm_3"/>
</dbReference>
<dbReference type="Pfam" id="PF00514">
    <property type="entry name" value="Arm"/>
    <property type="match status" value="7"/>
</dbReference>
<proteinExistence type="inferred from homology"/>
<dbReference type="FunFam" id="1.25.10.10:FF:000009">
    <property type="entry name" value="Importin subunit alpha"/>
    <property type="match status" value="1"/>
</dbReference>
<reference evidence="8" key="1">
    <citation type="journal article" date="2012" name="Proc. Natl. Acad. Sci. U.S.A.">
        <title>Antigenic diversity is generated by distinct evolutionary mechanisms in African trypanosome species.</title>
        <authorList>
            <person name="Jackson A.P."/>
            <person name="Berry A."/>
            <person name="Aslett M."/>
            <person name="Allison H.C."/>
            <person name="Burton P."/>
            <person name="Vavrova-Anderson J."/>
            <person name="Brown R."/>
            <person name="Browne H."/>
            <person name="Corton N."/>
            <person name="Hauser H."/>
            <person name="Gamble J."/>
            <person name="Gilderthorp R."/>
            <person name="Marcello L."/>
            <person name="McQuillan J."/>
            <person name="Otto T.D."/>
            <person name="Quail M.A."/>
            <person name="Sanders M.J."/>
            <person name="van Tonder A."/>
            <person name="Ginger M.L."/>
            <person name="Field M.C."/>
            <person name="Barry J.D."/>
            <person name="Hertz-Fowler C."/>
            <person name="Berriman M."/>
        </authorList>
    </citation>
    <scope>NUCLEOTIDE SEQUENCE</scope>
    <source>
        <strain evidence="8">IL3000</strain>
    </source>
</reference>
<keyword evidence="2 5" id="KW-0813">Transport</keyword>
<dbReference type="GO" id="GO:0006606">
    <property type="term" value="P:protein import into nucleus"/>
    <property type="evidence" value="ECO:0007669"/>
    <property type="project" value="InterPro"/>
</dbReference>
<dbReference type="SMART" id="SM00185">
    <property type="entry name" value="ARM"/>
    <property type="match status" value="8"/>
</dbReference>
<evidence type="ECO:0000256" key="7">
    <source>
        <dbReference type="SAM" id="MobiDB-lite"/>
    </source>
</evidence>
<dbReference type="InterPro" id="IPR000225">
    <property type="entry name" value="Armadillo"/>
</dbReference>
<name>G0UNL2_TRYCI</name>
<dbReference type="PROSITE" id="PS50176">
    <property type="entry name" value="ARM_REPEAT"/>
    <property type="match status" value="2"/>
</dbReference>
<dbReference type="GO" id="GO:0005634">
    <property type="term" value="C:nucleus"/>
    <property type="evidence" value="ECO:0007669"/>
    <property type="project" value="UniProtKB-ARBA"/>
</dbReference>
<feature type="repeat" description="ARM" evidence="6">
    <location>
        <begin position="124"/>
        <end position="167"/>
    </location>
</feature>
<gene>
    <name evidence="8" type="ORF">TCIL3000_6_2120</name>
</gene>
<dbReference type="InterPro" id="IPR016024">
    <property type="entry name" value="ARM-type_fold"/>
</dbReference>
<dbReference type="SUPFAM" id="SSF48371">
    <property type="entry name" value="ARM repeat"/>
    <property type="match status" value="1"/>
</dbReference>
<comment type="similarity">
    <text evidence="1 5">Belongs to the importin alpha family.</text>
</comment>
<keyword evidence="4 5" id="KW-0653">Protein transport</keyword>
<organism evidence="8">
    <name type="scientific">Trypanosoma congolense (strain IL3000)</name>
    <dbReference type="NCBI Taxonomy" id="1068625"/>
    <lineage>
        <taxon>Eukaryota</taxon>
        <taxon>Discoba</taxon>
        <taxon>Euglenozoa</taxon>
        <taxon>Kinetoplastea</taxon>
        <taxon>Metakinetoplastina</taxon>
        <taxon>Trypanosomatida</taxon>
        <taxon>Trypanosomatidae</taxon>
        <taxon>Trypanosoma</taxon>
        <taxon>Nannomonas</taxon>
    </lineage>
</organism>
<dbReference type="Pfam" id="PF16186">
    <property type="entry name" value="Arm_3"/>
    <property type="match status" value="1"/>
</dbReference>
<dbReference type="EMBL" id="HE575319">
    <property type="protein sequence ID" value="CCC90972.1"/>
    <property type="molecule type" value="Genomic_DNA"/>
</dbReference>
<evidence type="ECO:0000256" key="5">
    <source>
        <dbReference type="PIRNR" id="PIRNR005673"/>
    </source>
</evidence>
<dbReference type="InterPro" id="IPR011989">
    <property type="entry name" value="ARM-like"/>
</dbReference>
<dbReference type="PANTHER" id="PTHR23316">
    <property type="entry name" value="IMPORTIN ALPHA"/>
    <property type="match status" value="1"/>
</dbReference>